<reference evidence="2 3" key="1">
    <citation type="submission" date="2022-05" db="EMBL/GenBank/DDBJ databases">
        <authorList>
            <consortium name="Genoscope - CEA"/>
            <person name="William W."/>
        </authorList>
    </citation>
    <scope>NUCLEOTIDE SEQUENCE [LARGE SCALE GENOMIC DNA]</scope>
</reference>
<keyword evidence="3" id="KW-1185">Reference proteome</keyword>
<evidence type="ECO:0000256" key="1">
    <source>
        <dbReference type="SAM" id="MobiDB-lite"/>
    </source>
</evidence>
<feature type="compositionally biased region" description="Basic and acidic residues" evidence="1">
    <location>
        <begin position="147"/>
        <end position="156"/>
    </location>
</feature>
<dbReference type="CDD" id="cd00303">
    <property type="entry name" value="retropepsin_like"/>
    <property type="match status" value="1"/>
</dbReference>
<gene>
    <name evidence="2" type="ORF">PEVE_00041608</name>
</gene>
<feature type="region of interest" description="Disordered" evidence="1">
    <location>
        <begin position="135"/>
        <end position="186"/>
    </location>
</feature>
<dbReference type="Proteomes" id="UP001159427">
    <property type="component" value="Unassembled WGS sequence"/>
</dbReference>
<comment type="caution">
    <text evidence="2">The sequence shown here is derived from an EMBL/GenBank/DDBJ whole genome shotgun (WGS) entry which is preliminary data.</text>
</comment>
<evidence type="ECO:0000313" key="3">
    <source>
        <dbReference type="Proteomes" id="UP001159427"/>
    </source>
</evidence>
<dbReference type="PANTHER" id="PTHR37984">
    <property type="entry name" value="PROTEIN CBG26694"/>
    <property type="match status" value="1"/>
</dbReference>
<dbReference type="InterPro" id="IPR050951">
    <property type="entry name" value="Retrovirus_Pol_polyprotein"/>
</dbReference>
<protein>
    <recommendedName>
        <fullName evidence="4">Peptidase A2 domain-containing protein</fullName>
    </recommendedName>
</protein>
<feature type="compositionally biased region" description="Polar residues" evidence="1">
    <location>
        <begin position="174"/>
        <end position="186"/>
    </location>
</feature>
<dbReference type="PANTHER" id="PTHR37984:SF11">
    <property type="entry name" value="INTEGRASE CATALYTIC DOMAIN-CONTAINING PROTEIN"/>
    <property type="match status" value="1"/>
</dbReference>
<proteinExistence type="predicted"/>
<accession>A0ABN8PB28</accession>
<feature type="non-terminal residue" evidence="2">
    <location>
        <position position="186"/>
    </location>
</feature>
<sequence length="186" mass="20305">MMIDTGASVNLLDEATFHRIDCGNKLLEHAHSKIYSYGSDTPLPLLGTLSTTIKSSSNSTTTQLHVVKGNTGDLLSYNTAQKLGLITISVNTTTVTDVNKDSPESLQEEFECLCGGIGRLRNKIVKLHVDPDITPRQQPHRRIPFHVRGDVEKELESSSGVKPDPKKIEAIRNASPTQNASNTKSL</sequence>
<name>A0ABN8PB28_9CNID</name>
<dbReference type="EMBL" id="CALNXI010000797">
    <property type="protein sequence ID" value="CAH3140167.1"/>
    <property type="molecule type" value="Genomic_DNA"/>
</dbReference>
<evidence type="ECO:0000313" key="2">
    <source>
        <dbReference type="EMBL" id="CAH3140167.1"/>
    </source>
</evidence>
<organism evidence="2 3">
    <name type="scientific">Porites evermanni</name>
    <dbReference type="NCBI Taxonomy" id="104178"/>
    <lineage>
        <taxon>Eukaryota</taxon>
        <taxon>Metazoa</taxon>
        <taxon>Cnidaria</taxon>
        <taxon>Anthozoa</taxon>
        <taxon>Hexacorallia</taxon>
        <taxon>Scleractinia</taxon>
        <taxon>Fungiina</taxon>
        <taxon>Poritidae</taxon>
        <taxon>Porites</taxon>
    </lineage>
</organism>
<evidence type="ECO:0008006" key="4">
    <source>
        <dbReference type="Google" id="ProtNLM"/>
    </source>
</evidence>